<dbReference type="GeneID" id="96009101"/>
<dbReference type="AlphaFoldDB" id="A0AB34KJ05"/>
<feature type="region of interest" description="Disordered" evidence="1">
    <location>
        <begin position="51"/>
        <end position="111"/>
    </location>
</feature>
<accession>A0AB34KJ05</accession>
<sequence length="251" mass="27406">MSTPNQDQLMRSLFMDMCPKRVPAEGDRYRKPQFNEAICGCSCGCSCCQNRDKDSDSQYQSGTSSPVRGRSRTPKDDCTNGNGKPIDSRPVPRAVETSHVHKAASSVDGQEGLAGYQQEKLPAVSAKHADFRPQDAIEQWLAHHQLPDQAYCFPASPEASMLVEATNVAPSLTSSGVLPPLAASSSDLVRFSGTGFEDVRGPMQTPTCAFTPLWLNHELRYCRNLRFGDVMGPAAGYPATLEMEDDEMIDV</sequence>
<reference evidence="2 3" key="1">
    <citation type="journal article" date="2020" name="Microbiol. Resour. Announc.">
        <title>Draft Genome Sequence of a Cladosporium Species Isolated from the Mesophotic Ascidian Didemnum maculosum.</title>
        <authorList>
            <person name="Gioti A."/>
            <person name="Siaperas R."/>
            <person name="Nikolaivits E."/>
            <person name="Le Goff G."/>
            <person name="Ouazzani J."/>
            <person name="Kotoulas G."/>
            <person name="Topakas E."/>
        </authorList>
    </citation>
    <scope>NUCLEOTIDE SEQUENCE [LARGE SCALE GENOMIC DNA]</scope>
    <source>
        <strain evidence="2 3">TM138-S3</strain>
    </source>
</reference>
<keyword evidence="3" id="KW-1185">Reference proteome</keyword>
<evidence type="ECO:0000256" key="1">
    <source>
        <dbReference type="SAM" id="MobiDB-lite"/>
    </source>
</evidence>
<dbReference type="EMBL" id="JAAQHG020000034">
    <property type="protein sequence ID" value="KAL1583550.1"/>
    <property type="molecule type" value="Genomic_DNA"/>
</dbReference>
<name>A0AB34KJ05_9PEZI</name>
<comment type="caution">
    <text evidence="2">The sequence shown here is derived from an EMBL/GenBank/DDBJ whole genome shotgun (WGS) entry which is preliminary data.</text>
</comment>
<gene>
    <name evidence="2" type="ORF">WHR41_07659</name>
</gene>
<protein>
    <submittedName>
        <fullName evidence="2">Uncharacterized protein</fullName>
    </submittedName>
</protein>
<evidence type="ECO:0000313" key="3">
    <source>
        <dbReference type="Proteomes" id="UP000803884"/>
    </source>
</evidence>
<organism evidence="2 3">
    <name type="scientific">Cladosporium halotolerans</name>
    <dbReference type="NCBI Taxonomy" id="1052096"/>
    <lineage>
        <taxon>Eukaryota</taxon>
        <taxon>Fungi</taxon>
        <taxon>Dikarya</taxon>
        <taxon>Ascomycota</taxon>
        <taxon>Pezizomycotina</taxon>
        <taxon>Dothideomycetes</taxon>
        <taxon>Dothideomycetidae</taxon>
        <taxon>Cladosporiales</taxon>
        <taxon>Cladosporiaceae</taxon>
        <taxon>Cladosporium</taxon>
    </lineage>
</organism>
<proteinExistence type="predicted"/>
<dbReference type="RefSeq" id="XP_069226657.1">
    <property type="nucleotide sequence ID" value="XM_069376263.1"/>
</dbReference>
<dbReference type="Proteomes" id="UP000803884">
    <property type="component" value="Unassembled WGS sequence"/>
</dbReference>
<feature type="compositionally biased region" description="Polar residues" evidence="1">
    <location>
        <begin position="57"/>
        <end position="66"/>
    </location>
</feature>
<evidence type="ECO:0000313" key="2">
    <source>
        <dbReference type="EMBL" id="KAL1583550.1"/>
    </source>
</evidence>